<gene>
    <name evidence="1" type="ORF">HHE01_11700</name>
</gene>
<organism evidence="1 2">
    <name type="scientific">Helicobacter heilmannii</name>
    <dbReference type="NCBI Taxonomy" id="35817"/>
    <lineage>
        <taxon>Bacteria</taxon>
        <taxon>Pseudomonadati</taxon>
        <taxon>Campylobacterota</taxon>
        <taxon>Epsilonproteobacteria</taxon>
        <taxon>Campylobacterales</taxon>
        <taxon>Helicobacteraceae</taxon>
        <taxon>Helicobacter</taxon>
    </lineage>
</organism>
<reference evidence="2" key="1">
    <citation type="submission" date="2014-12" db="EMBL/GenBank/DDBJ databases">
        <authorList>
            <person name="Smet A."/>
        </authorList>
    </citation>
    <scope>NUCLEOTIDE SEQUENCE [LARGE SCALE GENOMIC DNA]</scope>
</reference>
<protein>
    <submittedName>
        <fullName evidence="1">Uncharacterized protein</fullName>
    </submittedName>
</protein>
<evidence type="ECO:0000313" key="1">
    <source>
        <dbReference type="EMBL" id="CRI34324.1"/>
    </source>
</evidence>
<proteinExistence type="predicted"/>
<evidence type="ECO:0000313" key="2">
    <source>
        <dbReference type="Proteomes" id="UP000046090"/>
    </source>
</evidence>
<dbReference type="Proteomes" id="UP000046090">
    <property type="component" value="Unassembled WGS sequence"/>
</dbReference>
<dbReference type="EMBL" id="CDMK01000001">
    <property type="protein sequence ID" value="CRI34324.1"/>
    <property type="molecule type" value="Genomic_DNA"/>
</dbReference>
<dbReference type="AlphaFoldDB" id="A0A0K2XV82"/>
<name>A0A0K2XV82_HELHE</name>
<keyword evidence="2" id="KW-1185">Reference proteome</keyword>
<accession>A0A0K2XV82</accession>
<sequence length="43" mass="4974">MKDKWIVCANFDVHSTQRGLERLGFCNIVALDFKEICRLQSGM</sequence>